<dbReference type="Proteomes" id="UP000270471">
    <property type="component" value="Unassembled WGS sequence"/>
</dbReference>
<feature type="transmembrane region" description="Helical" evidence="1">
    <location>
        <begin position="27"/>
        <end position="54"/>
    </location>
</feature>
<sequence>MPAERGIHRGRALTVCSPLHTIMNTAFITHGILLAVSAVLLAPLSSGVLSGLAIAERIAVYTIRAAELPAGFSVLAANKASVTAPRRRIATSTDST</sequence>
<dbReference type="RefSeq" id="WP_121887743.1">
    <property type="nucleotide sequence ID" value="NZ_PENI01000002.1"/>
</dbReference>
<dbReference type="EMBL" id="PENI01000002">
    <property type="protein sequence ID" value="RMB87037.1"/>
    <property type="molecule type" value="Genomic_DNA"/>
</dbReference>
<protein>
    <submittedName>
        <fullName evidence="2">Uncharacterized protein</fullName>
    </submittedName>
</protein>
<keyword evidence="3" id="KW-1185">Reference proteome</keyword>
<gene>
    <name evidence="2" type="ORF">CTZ28_03640</name>
</gene>
<accession>A0A3M0IDB0</accession>
<reference evidence="2 3" key="1">
    <citation type="submission" date="2017-11" db="EMBL/GenBank/DDBJ databases">
        <title>Draft genome of actinobacteria isolated from guarana (Paullinia cupana (Mart.) Ducke.</title>
        <authorList>
            <person name="Siqueira K.A."/>
            <person name="Liotti R.G."/>
            <person name="Mendes T.A.O."/>
            <person name="Soares M.A."/>
        </authorList>
    </citation>
    <scope>NUCLEOTIDE SEQUENCE [LARGE SCALE GENOMIC DNA]</scope>
    <source>
        <strain evidence="2 3">193</strain>
    </source>
</reference>
<evidence type="ECO:0000256" key="1">
    <source>
        <dbReference type="SAM" id="Phobius"/>
    </source>
</evidence>
<name>A0A3M0IDB0_9ACTN</name>
<keyword evidence="1" id="KW-0812">Transmembrane</keyword>
<organism evidence="2 3">
    <name type="scientific">Streptomyces shenzhenensis</name>
    <dbReference type="NCBI Taxonomy" id="943815"/>
    <lineage>
        <taxon>Bacteria</taxon>
        <taxon>Bacillati</taxon>
        <taxon>Actinomycetota</taxon>
        <taxon>Actinomycetes</taxon>
        <taxon>Kitasatosporales</taxon>
        <taxon>Streptomycetaceae</taxon>
        <taxon>Streptomyces</taxon>
    </lineage>
</organism>
<evidence type="ECO:0000313" key="2">
    <source>
        <dbReference type="EMBL" id="RMB87037.1"/>
    </source>
</evidence>
<dbReference type="AlphaFoldDB" id="A0A3M0IDB0"/>
<proteinExistence type="predicted"/>
<comment type="caution">
    <text evidence="2">The sequence shown here is derived from an EMBL/GenBank/DDBJ whole genome shotgun (WGS) entry which is preliminary data.</text>
</comment>
<keyword evidence="1" id="KW-1133">Transmembrane helix</keyword>
<evidence type="ECO:0000313" key="3">
    <source>
        <dbReference type="Proteomes" id="UP000270471"/>
    </source>
</evidence>
<keyword evidence="1" id="KW-0472">Membrane</keyword>